<keyword evidence="3" id="KW-1185">Reference proteome</keyword>
<dbReference type="Proteomes" id="UP000235672">
    <property type="component" value="Unassembled WGS sequence"/>
</dbReference>
<feature type="region of interest" description="Disordered" evidence="1">
    <location>
        <begin position="138"/>
        <end position="178"/>
    </location>
</feature>
<dbReference type="AlphaFoldDB" id="A0A2J6Q303"/>
<gene>
    <name evidence="2" type="ORF">NA56DRAFT_689644</name>
</gene>
<dbReference type="EMBL" id="KZ613484">
    <property type="protein sequence ID" value="PMD20635.1"/>
    <property type="molecule type" value="Genomic_DNA"/>
</dbReference>
<feature type="compositionally biased region" description="Low complexity" evidence="1">
    <location>
        <begin position="138"/>
        <end position="154"/>
    </location>
</feature>
<evidence type="ECO:0000313" key="2">
    <source>
        <dbReference type="EMBL" id="PMD20635.1"/>
    </source>
</evidence>
<name>A0A2J6Q303_9HELO</name>
<proteinExistence type="predicted"/>
<evidence type="ECO:0000256" key="1">
    <source>
        <dbReference type="SAM" id="MobiDB-lite"/>
    </source>
</evidence>
<feature type="compositionally biased region" description="Polar residues" evidence="1">
    <location>
        <begin position="250"/>
        <end position="263"/>
    </location>
</feature>
<feature type="compositionally biased region" description="Basic and acidic residues" evidence="1">
    <location>
        <begin position="158"/>
        <end position="168"/>
    </location>
</feature>
<protein>
    <submittedName>
        <fullName evidence="2">Uncharacterized protein</fullName>
    </submittedName>
</protein>
<reference evidence="2 3" key="1">
    <citation type="submission" date="2016-05" db="EMBL/GenBank/DDBJ databases">
        <title>A degradative enzymes factory behind the ericoid mycorrhizal symbiosis.</title>
        <authorList>
            <consortium name="DOE Joint Genome Institute"/>
            <person name="Martino E."/>
            <person name="Morin E."/>
            <person name="Grelet G."/>
            <person name="Kuo A."/>
            <person name="Kohler A."/>
            <person name="Daghino S."/>
            <person name="Barry K."/>
            <person name="Choi C."/>
            <person name="Cichocki N."/>
            <person name="Clum A."/>
            <person name="Copeland A."/>
            <person name="Hainaut M."/>
            <person name="Haridas S."/>
            <person name="Labutti K."/>
            <person name="Lindquist E."/>
            <person name="Lipzen A."/>
            <person name="Khouja H.-R."/>
            <person name="Murat C."/>
            <person name="Ohm R."/>
            <person name="Olson A."/>
            <person name="Spatafora J."/>
            <person name="Veneault-Fourrey C."/>
            <person name="Henrissat B."/>
            <person name="Grigoriev I."/>
            <person name="Martin F."/>
            <person name="Perotto S."/>
        </authorList>
    </citation>
    <scope>NUCLEOTIDE SEQUENCE [LARGE SCALE GENOMIC DNA]</scope>
    <source>
        <strain evidence="2 3">UAMH 7357</strain>
    </source>
</reference>
<organism evidence="2 3">
    <name type="scientific">Hyaloscypha hepaticicola</name>
    <dbReference type="NCBI Taxonomy" id="2082293"/>
    <lineage>
        <taxon>Eukaryota</taxon>
        <taxon>Fungi</taxon>
        <taxon>Dikarya</taxon>
        <taxon>Ascomycota</taxon>
        <taxon>Pezizomycotina</taxon>
        <taxon>Leotiomycetes</taxon>
        <taxon>Helotiales</taxon>
        <taxon>Hyaloscyphaceae</taxon>
        <taxon>Hyaloscypha</taxon>
    </lineage>
</organism>
<accession>A0A2J6Q303</accession>
<sequence>MATPVRRNAMRATMSHVVTQWENGQWLRESLEPRRARASSEYLRPIVYPTAERNSPGLRTKKSLNFPGTPESNLWDFGSIRHIKQSSKEMQPPDSPVDSIFELPCNEPHKSPNSSTHSSFIAELEDTSPVAIHKRILSPASSTSLSMPSSPTRPKGLHLRDKSMEVKGDGNTPRPVTKVEDEKIAAIEETNRKLLDRAVAAEETAKLLRVQNSQLQLRIKHFSQTHHRPRTAPSQPAAALRFHDRHTDSGNDPTPLSSFNSASDELVLDKPKNTKRKPRPPPPYPPARTAPYISAQPLSPPSHVDLAPKAFTKTGFGQSSPRRPPPLTLRHTHSGSHINDISSPIPGSVMRHEVTFDGTPISFSPRAKHISLDEARRRAKPLPPLGPMSPSAVRGVVELECPHGIDESDMYAHDFERKKYRVFSGFFKRDKKKSVDS</sequence>
<evidence type="ECO:0000313" key="3">
    <source>
        <dbReference type="Proteomes" id="UP000235672"/>
    </source>
</evidence>
<feature type="region of interest" description="Disordered" evidence="1">
    <location>
        <begin position="244"/>
        <end position="346"/>
    </location>
</feature>
<dbReference type="OrthoDB" id="3553523at2759"/>